<comment type="caution">
    <text evidence="2">The sequence shown here is derived from an EMBL/GenBank/DDBJ whole genome shotgun (WGS) entry which is preliminary data.</text>
</comment>
<dbReference type="Proteomes" id="UP001147700">
    <property type="component" value="Unassembled WGS sequence"/>
</dbReference>
<name>A0ABT4RDI2_9ACTN</name>
<keyword evidence="3" id="KW-1185">Reference proteome</keyword>
<protein>
    <submittedName>
        <fullName evidence="2">Uncharacterized protein</fullName>
    </submittedName>
</protein>
<proteinExistence type="predicted"/>
<organism evidence="2 3">
    <name type="scientific">Solirubrobacter deserti</name>
    <dbReference type="NCBI Taxonomy" id="2282478"/>
    <lineage>
        <taxon>Bacteria</taxon>
        <taxon>Bacillati</taxon>
        <taxon>Actinomycetota</taxon>
        <taxon>Thermoleophilia</taxon>
        <taxon>Solirubrobacterales</taxon>
        <taxon>Solirubrobacteraceae</taxon>
        <taxon>Solirubrobacter</taxon>
    </lineage>
</organism>
<evidence type="ECO:0000313" key="2">
    <source>
        <dbReference type="EMBL" id="MDA0136390.1"/>
    </source>
</evidence>
<feature type="region of interest" description="Disordered" evidence="1">
    <location>
        <begin position="1"/>
        <end position="59"/>
    </location>
</feature>
<dbReference type="EMBL" id="JAPCID010000003">
    <property type="protein sequence ID" value="MDA0136390.1"/>
    <property type="molecule type" value="Genomic_DNA"/>
</dbReference>
<feature type="compositionally biased region" description="Basic and acidic residues" evidence="1">
    <location>
        <begin position="1"/>
        <end position="34"/>
    </location>
</feature>
<reference evidence="2" key="1">
    <citation type="submission" date="2022-10" db="EMBL/GenBank/DDBJ databases">
        <title>The WGS of Solirubrobacter sp. CPCC 204708.</title>
        <authorList>
            <person name="Jiang Z."/>
        </authorList>
    </citation>
    <scope>NUCLEOTIDE SEQUENCE</scope>
    <source>
        <strain evidence="2">CPCC 204708</strain>
    </source>
</reference>
<accession>A0ABT4RDI2</accession>
<sequence>MSTDEQHVGDSHEHEEELKQRNPDERSPEERRDEQPDESVTEEGILGSVPGARANKPTG</sequence>
<gene>
    <name evidence="2" type="ORF">OJ962_02700</name>
</gene>
<evidence type="ECO:0000256" key="1">
    <source>
        <dbReference type="SAM" id="MobiDB-lite"/>
    </source>
</evidence>
<dbReference type="RefSeq" id="WP_202955457.1">
    <property type="nucleotide sequence ID" value="NZ_JAPCID010000003.1"/>
</dbReference>
<evidence type="ECO:0000313" key="3">
    <source>
        <dbReference type="Proteomes" id="UP001147700"/>
    </source>
</evidence>